<dbReference type="Proteomes" id="UP001054837">
    <property type="component" value="Unassembled WGS sequence"/>
</dbReference>
<accession>A0AAV4VS29</accession>
<dbReference type="EMBL" id="BPLQ01013505">
    <property type="protein sequence ID" value="GIY72601.1"/>
    <property type="molecule type" value="Genomic_DNA"/>
</dbReference>
<keyword evidence="2" id="KW-1185">Reference proteome</keyword>
<reference evidence="1 2" key="1">
    <citation type="submission" date="2021-06" db="EMBL/GenBank/DDBJ databases">
        <title>Caerostris darwini draft genome.</title>
        <authorList>
            <person name="Kono N."/>
            <person name="Arakawa K."/>
        </authorList>
    </citation>
    <scope>NUCLEOTIDE SEQUENCE [LARGE SCALE GENOMIC DNA]</scope>
</reference>
<dbReference type="AlphaFoldDB" id="A0AAV4VS29"/>
<name>A0AAV4VS29_9ARAC</name>
<sequence length="128" mass="15098">MSCFVGTQSDYRFPKPCYLFSRASALCAEETFNRGIRKHSEADCTAHHYICSECCLFLSRALFMDNKVIPKGAKWRLLRQHSFSQRAVAIRFRRINKCVNYLFFAQGFFRNVPFWPTDWIIYSVYIAL</sequence>
<organism evidence="1 2">
    <name type="scientific">Caerostris darwini</name>
    <dbReference type="NCBI Taxonomy" id="1538125"/>
    <lineage>
        <taxon>Eukaryota</taxon>
        <taxon>Metazoa</taxon>
        <taxon>Ecdysozoa</taxon>
        <taxon>Arthropoda</taxon>
        <taxon>Chelicerata</taxon>
        <taxon>Arachnida</taxon>
        <taxon>Araneae</taxon>
        <taxon>Araneomorphae</taxon>
        <taxon>Entelegynae</taxon>
        <taxon>Araneoidea</taxon>
        <taxon>Araneidae</taxon>
        <taxon>Caerostris</taxon>
    </lineage>
</organism>
<proteinExistence type="predicted"/>
<evidence type="ECO:0000313" key="1">
    <source>
        <dbReference type="EMBL" id="GIY72601.1"/>
    </source>
</evidence>
<comment type="caution">
    <text evidence="1">The sequence shown here is derived from an EMBL/GenBank/DDBJ whole genome shotgun (WGS) entry which is preliminary data.</text>
</comment>
<protein>
    <submittedName>
        <fullName evidence="1">Uncharacterized protein</fullName>
    </submittedName>
</protein>
<gene>
    <name evidence="1" type="ORF">CDAR_523551</name>
</gene>
<evidence type="ECO:0000313" key="2">
    <source>
        <dbReference type="Proteomes" id="UP001054837"/>
    </source>
</evidence>